<keyword evidence="2 3" id="KW-0040">ANK repeat</keyword>
<dbReference type="PROSITE" id="PS50088">
    <property type="entry name" value="ANK_REPEAT"/>
    <property type="match status" value="9"/>
</dbReference>
<dbReference type="GO" id="GO:0045087">
    <property type="term" value="P:innate immune response"/>
    <property type="evidence" value="ECO:0007669"/>
    <property type="project" value="TreeGrafter"/>
</dbReference>
<reference evidence="5" key="1">
    <citation type="submission" date="2014-11" db="EMBL/GenBank/DDBJ databases">
        <authorList>
            <person name="Otto D Thomas"/>
            <person name="Naeem Raeece"/>
        </authorList>
    </citation>
    <scope>NUCLEOTIDE SEQUENCE</scope>
</reference>
<feature type="chain" id="PRO_5005191693" evidence="4">
    <location>
        <begin position="25"/>
        <end position="370"/>
    </location>
</feature>
<feature type="repeat" description="ANK" evidence="3">
    <location>
        <begin position="313"/>
        <end position="345"/>
    </location>
</feature>
<evidence type="ECO:0000256" key="1">
    <source>
        <dbReference type="ARBA" id="ARBA00022737"/>
    </source>
</evidence>
<name>A0A0G4HRM2_9ALVE</name>
<evidence type="ECO:0000256" key="4">
    <source>
        <dbReference type="SAM" id="SignalP"/>
    </source>
</evidence>
<dbReference type="InterPro" id="IPR002110">
    <property type="entry name" value="Ankyrin_rpt"/>
</dbReference>
<keyword evidence="1" id="KW-0677">Repeat</keyword>
<organism evidence="5">
    <name type="scientific">Chromera velia CCMP2878</name>
    <dbReference type="NCBI Taxonomy" id="1169474"/>
    <lineage>
        <taxon>Eukaryota</taxon>
        <taxon>Sar</taxon>
        <taxon>Alveolata</taxon>
        <taxon>Colpodellida</taxon>
        <taxon>Chromeraceae</taxon>
        <taxon>Chromera</taxon>
    </lineage>
</organism>
<keyword evidence="4" id="KW-0732">Signal</keyword>
<dbReference type="GO" id="GO:0005737">
    <property type="term" value="C:cytoplasm"/>
    <property type="evidence" value="ECO:0007669"/>
    <property type="project" value="TreeGrafter"/>
</dbReference>
<dbReference type="PANTHER" id="PTHR23206:SF7">
    <property type="entry name" value="PROTEIN KINASE DOMAIN-CONTAINING PROTEIN"/>
    <property type="match status" value="1"/>
</dbReference>
<dbReference type="SUPFAM" id="SSF48403">
    <property type="entry name" value="Ankyrin repeat"/>
    <property type="match status" value="1"/>
</dbReference>
<dbReference type="EMBL" id="CDMZ01003588">
    <property type="protein sequence ID" value="CEM46903.1"/>
    <property type="molecule type" value="Genomic_DNA"/>
</dbReference>
<dbReference type="AlphaFoldDB" id="A0A0G4HRM2"/>
<feature type="repeat" description="ANK" evidence="3">
    <location>
        <begin position="171"/>
        <end position="203"/>
    </location>
</feature>
<evidence type="ECO:0000313" key="5">
    <source>
        <dbReference type="EMBL" id="CEM46903.1"/>
    </source>
</evidence>
<feature type="repeat" description="ANK" evidence="3">
    <location>
        <begin position="38"/>
        <end position="70"/>
    </location>
</feature>
<dbReference type="PhylomeDB" id="A0A0G4HRM2"/>
<gene>
    <name evidence="5" type="ORF">Cvel_1278</name>
</gene>
<dbReference type="Pfam" id="PF12796">
    <property type="entry name" value="Ank_2"/>
    <property type="match status" value="3"/>
</dbReference>
<dbReference type="InterPro" id="IPR036770">
    <property type="entry name" value="Ankyrin_rpt-contain_sf"/>
</dbReference>
<feature type="repeat" description="ANK" evidence="3">
    <location>
        <begin position="270"/>
        <end position="306"/>
    </location>
</feature>
<dbReference type="PANTHER" id="PTHR23206">
    <property type="entry name" value="MASK PROTEIN"/>
    <property type="match status" value="1"/>
</dbReference>
<dbReference type="InterPro" id="IPR051631">
    <property type="entry name" value="Ankyrin-KH/SAM_domain"/>
</dbReference>
<dbReference type="SMART" id="SM00248">
    <property type="entry name" value="ANK"/>
    <property type="match status" value="9"/>
</dbReference>
<accession>A0A0G4HRM2</accession>
<dbReference type="Gene3D" id="1.25.40.20">
    <property type="entry name" value="Ankyrin repeat-containing domain"/>
    <property type="match status" value="3"/>
</dbReference>
<feature type="repeat" description="ANK" evidence="3">
    <location>
        <begin position="204"/>
        <end position="236"/>
    </location>
</feature>
<dbReference type="PROSITE" id="PS50297">
    <property type="entry name" value="ANK_REP_REGION"/>
    <property type="match status" value="8"/>
</dbReference>
<feature type="repeat" description="ANK" evidence="3">
    <location>
        <begin position="74"/>
        <end position="95"/>
    </location>
</feature>
<feature type="signal peptide" evidence="4">
    <location>
        <begin position="1"/>
        <end position="24"/>
    </location>
</feature>
<feature type="repeat" description="ANK" evidence="3">
    <location>
        <begin position="237"/>
        <end position="269"/>
    </location>
</feature>
<feature type="repeat" description="ANK" evidence="3">
    <location>
        <begin position="105"/>
        <end position="137"/>
    </location>
</feature>
<protein>
    <submittedName>
        <fullName evidence="5">Uncharacterized protein</fullName>
    </submittedName>
</protein>
<dbReference type="VEuPathDB" id="CryptoDB:Cvel_1278"/>
<evidence type="ECO:0000256" key="3">
    <source>
        <dbReference type="PROSITE-ProRule" id="PRU00023"/>
    </source>
</evidence>
<dbReference type="PRINTS" id="PR01415">
    <property type="entry name" value="ANKYRIN"/>
</dbReference>
<proteinExistence type="predicted"/>
<sequence length="370" mass="40223">MGARRLLHWLAALAVLAVVPSAWGLTLRTDFETDSPANGKTALHIAAEEGDLASVIALLNSGRDANAKTIWKITPLHYAASAGHAHIVRRLLEHSGIEKEPRDWRNMSPLLAAVRRGHKETVIALLEGGADIEAHHYRQNNAVQIASRQGHLEILEELLKRGAEVMAKADDKDTALHLAALAGQVEVAGKLIDSKTEVNDSNQRGETPLHLAADKGHFGMVSFLLDQGAQVDAKDIYGDCALLKASLKGHTDVVSILLDKGADPNVMDLYGNSPLHQAAKAEPHWASVSTMTELIRRGADVNISGKRNGTSDHDSTPLFVATREKNSAAVRFLLENGAKTELKGYEGKSPMDLAVEKDEGWKIREMLMYY</sequence>
<feature type="repeat" description="ANK" evidence="3">
    <location>
        <begin position="138"/>
        <end position="170"/>
    </location>
</feature>
<evidence type="ECO:0000256" key="2">
    <source>
        <dbReference type="ARBA" id="ARBA00023043"/>
    </source>
</evidence>